<gene>
    <name evidence="6" type="ORF">VF724_18000</name>
</gene>
<protein>
    <submittedName>
        <fullName evidence="6">Sugar ABC transporter ATP-binding protein</fullName>
    </submittedName>
</protein>
<dbReference type="Pfam" id="PF00005">
    <property type="entry name" value="ABC_tran"/>
    <property type="match status" value="2"/>
</dbReference>
<sequence>MHVLEMSKINKSFPGVNALQDVNLLVGKGEVHGLVGANGAGKSTLMKILSGAIQPDSGEISFNGEKVHFTSPLDAQQKGIVIIHQELSLVPTLTVAENIFLGRLFGKSHKINWKQVYKDAAVLLSRVGADIHPKTIVRELTVAQMQLVEIAKALSFQADLVIMDEPSAVLSGHELAHLFETIASLSKNGVTVIYISHRLEEISEICDRITIMRDGRIIETRDAKHIRRADIIRGIVGRDLNEEYPAREPVEIGEEILSVHNLRLKGKLRDISFHIRKGEILGLAGLVGSGRTEVARSIFGADKYDDGQIQFNGVPVKVKHPGQAISQGIALVPEDRKLHGLVTKFPLKLNFTMAALKKISPFGFIDSKKERQTSEDLVDQFNIKTPSIEQIALNLSGGNQQKVVVAKYIFSDADVLILDEPTRGVDVGAKREIYLVIRELAKKGKAVLLISSDWNEVIALSDRIAVIHEGRIKGEIAGPDATSEKIMQLALS</sequence>
<comment type="caution">
    <text evidence="6">The sequence shown here is derived from an EMBL/GenBank/DDBJ whole genome shotgun (WGS) entry which is preliminary data.</text>
</comment>
<evidence type="ECO:0000256" key="1">
    <source>
        <dbReference type="ARBA" id="ARBA00022448"/>
    </source>
</evidence>
<evidence type="ECO:0000256" key="3">
    <source>
        <dbReference type="ARBA" id="ARBA00022741"/>
    </source>
</evidence>
<dbReference type="EMBL" id="JAYJLD010000038">
    <property type="protein sequence ID" value="MEB3103531.1"/>
    <property type="molecule type" value="Genomic_DNA"/>
</dbReference>
<dbReference type="PROSITE" id="PS00211">
    <property type="entry name" value="ABC_TRANSPORTER_1"/>
    <property type="match status" value="1"/>
</dbReference>
<dbReference type="CDD" id="cd03216">
    <property type="entry name" value="ABC_Carb_Monos_I"/>
    <property type="match status" value="1"/>
</dbReference>
<dbReference type="Gene3D" id="3.40.50.300">
    <property type="entry name" value="P-loop containing nucleotide triphosphate hydrolases"/>
    <property type="match status" value="2"/>
</dbReference>
<feature type="domain" description="ABC transporter" evidence="5">
    <location>
        <begin position="4"/>
        <end position="239"/>
    </location>
</feature>
<organism evidence="6 7">
    <name type="scientific">Ferviditalea candida</name>
    <dbReference type="NCBI Taxonomy" id="3108399"/>
    <lineage>
        <taxon>Bacteria</taxon>
        <taxon>Bacillati</taxon>
        <taxon>Bacillota</taxon>
        <taxon>Bacilli</taxon>
        <taxon>Bacillales</taxon>
        <taxon>Paenibacillaceae</taxon>
        <taxon>Ferviditalea</taxon>
    </lineage>
</organism>
<dbReference type="GO" id="GO:0005524">
    <property type="term" value="F:ATP binding"/>
    <property type="evidence" value="ECO:0007669"/>
    <property type="project" value="UniProtKB-KW"/>
</dbReference>
<dbReference type="InterPro" id="IPR027417">
    <property type="entry name" value="P-loop_NTPase"/>
</dbReference>
<dbReference type="InterPro" id="IPR050107">
    <property type="entry name" value="ABC_carbohydrate_import_ATPase"/>
</dbReference>
<evidence type="ECO:0000259" key="5">
    <source>
        <dbReference type="PROSITE" id="PS50893"/>
    </source>
</evidence>
<keyword evidence="4 6" id="KW-0067">ATP-binding</keyword>
<keyword evidence="7" id="KW-1185">Reference proteome</keyword>
<keyword evidence="1" id="KW-0813">Transport</keyword>
<dbReference type="InterPro" id="IPR003439">
    <property type="entry name" value="ABC_transporter-like_ATP-bd"/>
</dbReference>
<keyword evidence="3" id="KW-0547">Nucleotide-binding</keyword>
<dbReference type="SMART" id="SM00382">
    <property type="entry name" value="AAA"/>
    <property type="match status" value="2"/>
</dbReference>
<dbReference type="InterPro" id="IPR017871">
    <property type="entry name" value="ABC_transporter-like_CS"/>
</dbReference>
<dbReference type="PANTHER" id="PTHR43790:SF9">
    <property type="entry name" value="GALACTOFURANOSE TRANSPORTER ATP-BINDING PROTEIN YTFR"/>
    <property type="match status" value="1"/>
</dbReference>
<evidence type="ECO:0000256" key="2">
    <source>
        <dbReference type="ARBA" id="ARBA00022737"/>
    </source>
</evidence>
<evidence type="ECO:0000313" key="7">
    <source>
        <dbReference type="Proteomes" id="UP001310386"/>
    </source>
</evidence>
<dbReference type="Proteomes" id="UP001310386">
    <property type="component" value="Unassembled WGS sequence"/>
</dbReference>
<dbReference type="SUPFAM" id="SSF52540">
    <property type="entry name" value="P-loop containing nucleoside triphosphate hydrolases"/>
    <property type="match status" value="2"/>
</dbReference>
<dbReference type="RefSeq" id="WP_371755658.1">
    <property type="nucleotide sequence ID" value="NZ_JAYJLD010000038.1"/>
</dbReference>
<dbReference type="InterPro" id="IPR003593">
    <property type="entry name" value="AAA+_ATPase"/>
</dbReference>
<dbReference type="PANTHER" id="PTHR43790">
    <property type="entry name" value="CARBOHYDRATE TRANSPORT ATP-BINDING PROTEIN MG119-RELATED"/>
    <property type="match status" value="1"/>
</dbReference>
<proteinExistence type="predicted"/>
<evidence type="ECO:0000256" key="4">
    <source>
        <dbReference type="ARBA" id="ARBA00022840"/>
    </source>
</evidence>
<dbReference type="PROSITE" id="PS50893">
    <property type="entry name" value="ABC_TRANSPORTER_2"/>
    <property type="match status" value="2"/>
</dbReference>
<feature type="domain" description="ABC transporter" evidence="5">
    <location>
        <begin position="252"/>
        <end position="489"/>
    </location>
</feature>
<evidence type="ECO:0000313" key="6">
    <source>
        <dbReference type="EMBL" id="MEB3103531.1"/>
    </source>
</evidence>
<accession>A0ABU5ZP83</accession>
<dbReference type="CDD" id="cd03215">
    <property type="entry name" value="ABC_Carb_Monos_II"/>
    <property type="match status" value="1"/>
</dbReference>
<name>A0ABU5ZP83_9BACL</name>
<keyword evidence="2" id="KW-0677">Repeat</keyword>
<reference evidence="6" key="1">
    <citation type="submission" date="2023-12" db="EMBL/GenBank/DDBJ databases">
        <title>Fervidustalea candida gen. nov., sp. nov., a novel member of the family Paenibacillaceae isolated from a geothermal area.</title>
        <authorList>
            <person name="Li W.-J."/>
            <person name="Jiao J.-Y."/>
            <person name="Chen Y."/>
        </authorList>
    </citation>
    <scope>NUCLEOTIDE SEQUENCE</scope>
    <source>
        <strain evidence="6">SYSU GA230002</strain>
    </source>
</reference>